<feature type="compositionally biased region" description="Basic and acidic residues" evidence="1">
    <location>
        <begin position="1"/>
        <end position="16"/>
    </location>
</feature>
<evidence type="ECO:0000313" key="2">
    <source>
        <dbReference type="EMBL" id="TKR63024.1"/>
    </source>
</evidence>
<organism evidence="2 3">
    <name type="scientific">Steinernema carpocapsae</name>
    <name type="common">Entomopathogenic nematode</name>
    <dbReference type="NCBI Taxonomy" id="34508"/>
    <lineage>
        <taxon>Eukaryota</taxon>
        <taxon>Metazoa</taxon>
        <taxon>Ecdysozoa</taxon>
        <taxon>Nematoda</taxon>
        <taxon>Chromadorea</taxon>
        <taxon>Rhabditida</taxon>
        <taxon>Tylenchina</taxon>
        <taxon>Panagrolaimomorpha</taxon>
        <taxon>Strongyloidoidea</taxon>
        <taxon>Steinernematidae</taxon>
        <taxon>Steinernema</taxon>
    </lineage>
</organism>
<keyword evidence="3" id="KW-1185">Reference proteome</keyword>
<accession>A0A4U5M2R1</accession>
<evidence type="ECO:0000313" key="3">
    <source>
        <dbReference type="Proteomes" id="UP000298663"/>
    </source>
</evidence>
<gene>
    <name evidence="2" type="ORF">L596_026909</name>
</gene>
<protein>
    <submittedName>
        <fullName evidence="2">Uncharacterized protein</fullName>
    </submittedName>
</protein>
<reference evidence="2 3" key="1">
    <citation type="journal article" date="2015" name="Genome Biol.">
        <title>Comparative genomics of Steinernema reveals deeply conserved gene regulatory networks.</title>
        <authorList>
            <person name="Dillman A.R."/>
            <person name="Macchietto M."/>
            <person name="Porter C.F."/>
            <person name="Rogers A."/>
            <person name="Williams B."/>
            <person name="Antoshechkin I."/>
            <person name="Lee M.M."/>
            <person name="Goodwin Z."/>
            <person name="Lu X."/>
            <person name="Lewis E.E."/>
            <person name="Goodrich-Blair H."/>
            <person name="Stock S.P."/>
            <person name="Adams B.J."/>
            <person name="Sternberg P.W."/>
            <person name="Mortazavi A."/>
        </authorList>
    </citation>
    <scope>NUCLEOTIDE SEQUENCE [LARGE SCALE GENOMIC DNA]</scope>
    <source>
        <strain evidence="2 3">ALL</strain>
    </source>
</reference>
<dbReference type="EMBL" id="AZBU02000010">
    <property type="protein sequence ID" value="TKR63024.1"/>
    <property type="molecule type" value="Genomic_DNA"/>
</dbReference>
<comment type="caution">
    <text evidence="2">The sequence shown here is derived from an EMBL/GenBank/DDBJ whole genome shotgun (WGS) entry which is preliminary data.</text>
</comment>
<feature type="compositionally biased region" description="Acidic residues" evidence="1">
    <location>
        <begin position="17"/>
        <end position="26"/>
    </location>
</feature>
<name>A0A4U5M2R1_STECR</name>
<proteinExistence type="predicted"/>
<sequence>MSNAFEGERSDKKNDREDDDKEENEDIEHVVLDAGDLGDTVLRQRAEFDTSRDRHIAALCYPADIEGKVSNLCSYRLGPESIEHTEKREGQKDQLISHINNFA</sequence>
<evidence type="ECO:0000256" key="1">
    <source>
        <dbReference type="SAM" id="MobiDB-lite"/>
    </source>
</evidence>
<dbReference type="AlphaFoldDB" id="A0A4U5M2R1"/>
<dbReference type="Proteomes" id="UP000298663">
    <property type="component" value="Unassembled WGS sequence"/>
</dbReference>
<reference evidence="2 3" key="2">
    <citation type="journal article" date="2019" name="G3 (Bethesda)">
        <title>Hybrid Assembly of the Genome of the Entomopathogenic Nematode Steinernema carpocapsae Identifies the X-Chromosome.</title>
        <authorList>
            <person name="Serra L."/>
            <person name="Macchietto M."/>
            <person name="Macias-Munoz A."/>
            <person name="McGill C.J."/>
            <person name="Rodriguez I.M."/>
            <person name="Rodriguez B."/>
            <person name="Murad R."/>
            <person name="Mortazavi A."/>
        </authorList>
    </citation>
    <scope>NUCLEOTIDE SEQUENCE [LARGE SCALE GENOMIC DNA]</scope>
    <source>
        <strain evidence="2 3">ALL</strain>
    </source>
</reference>
<feature type="region of interest" description="Disordered" evidence="1">
    <location>
        <begin position="1"/>
        <end position="27"/>
    </location>
</feature>